<reference evidence="3" key="2">
    <citation type="journal article" date="2011" name="Proc. Natl. Acad. Sci. U.S.A.">
        <title>Obligate biotrophy features unraveled by the genomic analysis of rust fungi.</title>
        <authorList>
            <person name="Duplessis S."/>
            <person name="Cuomo C.A."/>
            <person name="Lin Y.-C."/>
            <person name="Aerts A."/>
            <person name="Tisserant E."/>
            <person name="Veneault-Fourrey C."/>
            <person name="Joly D.L."/>
            <person name="Hacquard S."/>
            <person name="Amselem J."/>
            <person name="Cantarel B.L."/>
            <person name="Chiu R."/>
            <person name="Coutinho P.M."/>
            <person name="Feau N."/>
            <person name="Field M."/>
            <person name="Frey P."/>
            <person name="Gelhaye E."/>
            <person name="Goldberg J."/>
            <person name="Grabherr M.G."/>
            <person name="Kodira C.D."/>
            <person name="Kohler A."/>
            <person name="Kuees U."/>
            <person name="Lindquist E.A."/>
            <person name="Lucas S.M."/>
            <person name="Mago R."/>
            <person name="Mauceli E."/>
            <person name="Morin E."/>
            <person name="Murat C."/>
            <person name="Pangilinan J.L."/>
            <person name="Park R."/>
            <person name="Pearson M."/>
            <person name="Quesneville H."/>
            <person name="Rouhier N."/>
            <person name="Sakthikumar S."/>
            <person name="Salamov A.A."/>
            <person name="Schmutz J."/>
            <person name="Selles B."/>
            <person name="Shapiro H."/>
            <person name="Tanguay P."/>
            <person name="Tuskan G.A."/>
            <person name="Henrissat B."/>
            <person name="Van de Peer Y."/>
            <person name="Rouze P."/>
            <person name="Ellis J.G."/>
            <person name="Dodds P.N."/>
            <person name="Schein J.E."/>
            <person name="Zhong S."/>
            <person name="Hamelin R.C."/>
            <person name="Grigoriev I.V."/>
            <person name="Szabo L.J."/>
            <person name="Martin F."/>
        </authorList>
    </citation>
    <scope>NUCLEOTIDE SEQUENCE [LARGE SCALE GENOMIC DNA]</scope>
    <source>
        <strain evidence="3">CRL 75-36-700-3 / race SCCL</strain>
    </source>
</reference>
<evidence type="ECO:0000313" key="2">
    <source>
        <dbReference type="EMBL" id="EFP76155.1"/>
    </source>
</evidence>
<feature type="transmembrane region" description="Helical" evidence="1">
    <location>
        <begin position="95"/>
        <end position="114"/>
    </location>
</feature>
<accession>E3JVT0</accession>
<keyword evidence="1" id="KW-0472">Membrane</keyword>
<dbReference type="AlphaFoldDB" id="E3JVT0"/>
<dbReference type="RefSeq" id="XP_003320574.1">
    <property type="nucleotide sequence ID" value="XM_003320526.1"/>
</dbReference>
<dbReference type="InParanoid" id="E3JVT0"/>
<evidence type="ECO:0000256" key="1">
    <source>
        <dbReference type="SAM" id="Phobius"/>
    </source>
</evidence>
<gene>
    <name evidence="2" type="ORF">PGTG_02596</name>
</gene>
<dbReference type="VEuPathDB" id="FungiDB:PGTG_02596"/>
<keyword evidence="1" id="KW-1133">Transmembrane helix</keyword>
<evidence type="ECO:0000313" key="3">
    <source>
        <dbReference type="Proteomes" id="UP000008783"/>
    </source>
</evidence>
<feature type="transmembrane region" description="Helical" evidence="1">
    <location>
        <begin position="60"/>
        <end position="83"/>
    </location>
</feature>
<keyword evidence="1" id="KW-0812">Transmembrane</keyword>
<sequence length="117" mass="13173">MNLDSGQRRTYASRLFHDSGKWTVDMKNFGNPEYHRCLELVKEKCTLTDLFSPLQLFNGINSSILAIFMLTDSICFILKGAILTQRAFGKKKNDTPIVLLFPTILFLYQGGAAAPKP</sequence>
<keyword evidence="3" id="KW-1185">Reference proteome</keyword>
<dbReference type="GeneID" id="10533722"/>
<dbReference type="EMBL" id="DS178265">
    <property type="protein sequence ID" value="EFP76155.1"/>
    <property type="molecule type" value="Genomic_DNA"/>
</dbReference>
<reference key="1">
    <citation type="submission" date="2007-01" db="EMBL/GenBank/DDBJ databases">
        <title>The Genome Sequence of Puccinia graminis f. sp. tritici Strain CRL 75-36-700-3.</title>
        <authorList>
            <consortium name="The Broad Institute Genome Sequencing Platform"/>
            <person name="Birren B."/>
            <person name="Lander E."/>
            <person name="Galagan J."/>
            <person name="Nusbaum C."/>
            <person name="Devon K."/>
            <person name="Cuomo C."/>
            <person name="Jaffe D."/>
            <person name="Butler J."/>
            <person name="Alvarez P."/>
            <person name="Gnerre S."/>
            <person name="Grabherr M."/>
            <person name="Mauceli E."/>
            <person name="Brockman W."/>
            <person name="Young S."/>
            <person name="LaButti K."/>
            <person name="Sykes S."/>
            <person name="DeCaprio D."/>
            <person name="Crawford M."/>
            <person name="Koehrsen M."/>
            <person name="Engels R."/>
            <person name="Montgomery P."/>
            <person name="Pearson M."/>
            <person name="Howarth C."/>
            <person name="Larson L."/>
            <person name="White J."/>
            <person name="Zeng Q."/>
            <person name="Kodira C."/>
            <person name="Yandava C."/>
            <person name="Alvarado L."/>
            <person name="O'Leary S."/>
            <person name="Szabo L."/>
            <person name="Dean R."/>
            <person name="Schein J."/>
        </authorList>
    </citation>
    <scope>NUCLEOTIDE SEQUENCE</scope>
    <source>
        <strain>CRL 75-36-700-3</strain>
    </source>
</reference>
<name>E3JVT0_PUCGT</name>
<dbReference type="Proteomes" id="UP000008783">
    <property type="component" value="Unassembled WGS sequence"/>
</dbReference>
<protein>
    <submittedName>
        <fullName evidence="2">Uncharacterized protein</fullName>
    </submittedName>
</protein>
<dbReference type="KEGG" id="pgr:PGTG_02596"/>
<dbReference type="HOGENOM" id="CLU_2085968_0_0_1"/>
<proteinExistence type="predicted"/>
<organism evidence="2 3">
    <name type="scientific">Puccinia graminis f. sp. tritici (strain CRL 75-36-700-3 / race SCCL)</name>
    <name type="common">Black stem rust fungus</name>
    <dbReference type="NCBI Taxonomy" id="418459"/>
    <lineage>
        <taxon>Eukaryota</taxon>
        <taxon>Fungi</taxon>
        <taxon>Dikarya</taxon>
        <taxon>Basidiomycota</taxon>
        <taxon>Pucciniomycotina</taxon>
        <taxon>Pucciniomycetes</taxon>
        <taxon>Pucciniales</taxon>
        <taxon>Pucciniaceae</taxon>
        <taxon>Puccinia</taxon>
    </lineage>
</organism>